<organism evidence="9">
    <name type="scientific">Ornithinibacillus sp. 4-3</name>
    <dbReference type="NCBI Taxonomy" id="3231488"/>
    <lineage>
        <taxon>Bacteria</taxon>
        <taxon>Bacillati</taxon>
        <taxon>Bacillota</taxon>
        <taxon>Bacilli</taxon>
        <taxon>Bacillales</taxon>
        <taxon>Bacillaceae</taxon>
        <taxon>Ornithinibacillus</taxon>
    </lineage>
</organism>
<comment type="cofactor">
    <cofactor evidence="2">
        <name>Zn(2+)</name>
        <dbReference type="ChEBI" id="CHEBI:29105"/>
    </cofactor>
</comment>
<dbReference type="EMBL" id="CP162599">
    <property type="protein sequence ID" value="XDK33304.1"/>
    <property type="molecule type" value="Genomic_DNA"/>
</dbReference>
<dbReference type="SUPFAM" id="SSF53187">
    <property type="entry name" value="Zn-dependent exopeptidases"/>
    <property type="match status" value="1"/>
</dbReference>
<dbReference type="Gene3D" id="3.40.630.10">
    <property type="entry name" value="Zn peptidases"/>
    <property type="match status" value="1"/>
</dbReference>
<dbReference type="InterPro" id="IPR036264">
    <property type="entry name" value="Bact_exopeptidase_dim_dom"/>
</dbReference>
<dbReference type="AlphaFoldDB" id="A0AB39HRG7"/>
<keyword evidence="7" id="KW-0170">Cobalt</keyword>
<comment type="cofactor">
    <cofactor evidence="1">
        <name>Co(2+)</name>
        <dbReference type="ChEBI" id="CHEBI:48828"/>
    </cofactor>
</comment>
<reference evidence="9" key="1">
    <citation type="submission" date="2024-07" db="EMBL/GenBank/DDBJ databases">
        <title>Halotolerant mesophilic bacterium Ornithinibacillus sp. 4-3, sp. nov., isolated from soil.</title>
        <authorList>
            <person name="Sidarenka A.V."/>
            <person name="Guliayeva D.E."/>
            <person name="Leanovich S.I."/>
            <person name="Hileuskaya K.S."/>
            <person name="Akhremchuk A.E."/>
            <person name="Sikolenko M.A."/>
            <person name="Valentovich L.N."/>
        </authorList>
    </citation>
    <scope>NUCLEOTIDE SEQUENCE</scope>
    <source>
        <strain evidence="9">4-3</strain>
    </source>
</reference>
<evidence type="ECO:0000259" key="8">
    <source>
        <dbReference type="Pfam" id="PF07687"/>
    </source>
</evidence>
<dbReference type="Pfam" id="PF07687">
    <property type="entry name" value="M20_dimer"/>
    <property type="match status" value="1"/>
</dbReference>
<evidence type="ECO:0000256" key="1">
    <source>
        <dbReference type="ARBA" id="ARBA00001941"/>
    </source>
</evidence>
<evidence type="ECO:0000313" key="9">
    <source>
        <dbReference type="EMBL" id="XDK33304.1"/>
    </source>
</evidence>
<name>A0AB39HRG7_9BACI</name>
<evidence type="ECO:0000256" key="6">
    <source>
        <dbReference type="ARBA" id="ARBA00022833"/>
    </source>
</evidence>
<dbReference type="Gene3D" id="3.30.70.360">
    <property type="match status" value="1"/>
</dbReference>
<dbReference type="InterPro" id="IPR011650">
    <property type="entry name" value="Peptidase_M20_dimer"/>
</dbReference>
<sequence length="425" mass="47807">MPEQRKRIADYIDQHKDELIREVQNAVRIKSLVGEEQEMQAFMKKKFEEIGLKVVESQPSYEQVSKHEAYCHSGFPFEGRTNIVGIYEGSDAYKSLTLEGHVDVVSAEPEEVWSYDPWGAEIVGNRMYGRGALDMKSGLMANWFAMKALLELGLKPKGSVQLHSTIEEESGGGAGALALMEEGFLTDGYLTTEPHALRVTVSHSGVMYFRVKVVGKTAHAARSQEGINAIGKMYKIYHALEELDRKRGEEVIFELIHKASDGRSCNLNLGRMEAGDWVSSVAGWAVLECRLGFIPGESREDMKRLIDETIADAIKGDEWLEQYPPEVEWFGWTTEAWYQDPDHPYVQEFIKSAKETLGRDEIEIIGRTGGNDARFTQYYNRPGIGFGPDGKYSHGPDEYVEIDTIIDTAKVLANHILDWTSIPKA</sequence>
<dbReference type="InterPro" id="IPR050072">
    <property type="entry name" value="Peptidase_M20A"/>
</dbReference>
<dbReference type="NCBIfam" id="TIGR01910">
    <property type="entry name" value="DapE-ArgE"/>
    <property type="match status" value="1"/>
</dbReference>
<dbReference type="GO" id="GO:0046872">
    <property type="term" value="F:metal ion binding"/>
    <property type="evidence" value="ECO:0007669"/>
    <property type="project" value="UniProtKB-KW"/>
</dbReference>
<dbReference type="InterPro" id="IPR010182">
    <property type="entry name" value="ArgE/DapE"/>
</dbReference>
<keyword evidence="6" id="KW-0862">Zinc</keyword>
<gene>
    <name evidence="9" type="ORF">AB4Y30_02740</name>
</gene>
<dbReference type="InterPro" id="IPR002933">
    <property type="entry name" value="Peptidase_M20"/>
</dbReference>
<dbReference type="SUPFAM" id="SSF55031">
    <property type="entry name" value="Bacterial exopeptidase dimerisation domain"/>
    <property type="match status" value="1"/>
</dbReference>
<evidence type="ECO:0000256" key="3">
    <source>
        <dbReference type="ARBA" id="ARBA00006247"/>
    </source>
</evidence>
<dbReference type="PANTHER" id="PTHR43808:SF25">
    <property type="entry name" value="PEPTIDASE M20 DIMERISATION DOMAIN-CONTAINING PROTEIN"/>
    <property type="match status" value="1"/>
</dbReference>
<evidence type="ECO:0000256" key="4">
    <source>
        <dbReference type="ARBA" id="ARBA00022723"/>
    </source>
</evidence>
<evidence type="ECO:0000256" key="7">
    <source>
        <dbReference type="ARBA" id="ARBA00023285"/>
    </source>
</evidence>
<proteinExistence type="inferred from homology"/>
<keyword evidence="4" id="KW-0479">Metal-binding</keyword>
<evidence type="ECO:0000256" key="2">
    <source>
        <dbReference type="ARBA" id="ARBA00001947"/>
    </source>
</evidence>
<keyword evidence="5" id="KW-0378">Hydrolase</keyword>
<dbReference type="PANTHER" id="PTHR43808">
    <property type="entry name" value="ACETYLORNITHINE DEACETYLASE"/>
    <property type="match status" value="1"/>
</dbReference>
<feature type="domain" description="Peptidase M20 dimerisation" evidence="8">
    <location>
        <begin position="201"/>
        <end position="315"/>
    </location>
</feature>
<comment type="similarity">
    <text evidence="3">Belongs to the peptidase M20A family.</text>
</comment>
<dbReference type="GO" id="GO:0016787">
    <property type="term" value="F:hydrolase activity"/>
    <property type="evidence" value="ECO:0007669"/>
    <property type="project" value="UniProtKB-KW"/>
</dbReference>
<accession>A0AB39HRG7</accession>
<dbReference type="Pfam" id="PF01546">
    <property type="entry name" value="Peptidase_M20"/>
    <property type="match status" value="1"/>
</dbReference>
<evidence type="ECO:0000256" key="5">
    <source>
        <dbReference type="ARBA" id="ARBA00022801"/>
    </source>
</evidence>
<dbReference type="RefSeq" id="WP_368653986.1">
    <property type="nucleotide sequence ID" value="NZ_CP162599.1"/>
</dbReference>
<protein>
    <submittedName>
        <fullName evidence="9">ArgE/DapE family deacylase</fullName>
    </submittedName>
</protein>